<evidence type="ECO:0000313" key="3">
    <source>
        <dbReference type="Proteomes" id="UP000008495"/>
    </source>
</evidence>
<dbReference type="STRING" id="100225.SAMN05421595_2021"/>
<dbReference type="InterPro" id="IPR042099">
    <property type="entry name" value="ANL_N_sf"/>
</dbReference>
<dbReference type="Proteomes" id="UP000008495">
    <property type="component" value="Unassembled WGS sequence"/>
</dbReference>
<dbReference type="eggNOG" id="COG0318">
    <property type="taxonomic scope" value="Bacteria"/>
</dbReference>
<evidence type="ECO:0000259" key="1">
    <source>
        <dbReference type="Pfam" id="PF00501"/>
    </source>
</evidence>
<dbReference type="AlphaFoldDB" id="K6UL28"/>
<keyword evidence="3" id="KW-1185">Reference proteome</keyword>
<dbReference type="PANTHER" id="PTHR43767:SF1">
    <property type="entry name" value="NONRIBOSOMAL PEPTIDE SYNTHASE PES1 (EUROFUNG)-RELATED"/>
    <property type="match status" value="1"/>
</dbReference>
<feature type="domain" description="AMP-dependent synthetase/ligase" evidence="1">
    <location>
        <begin position="73"/>
        <end position="274"/>
    </location>
</feature>
<proteinExistence type="predicted"/>
<dbReference type="Pfam" id="PF00501">
    <property type="entry name" value="AMP-binding"/>
    <property type="match status" value="1"/>
</dbReference>
<dbReference type="SUPFAM" id="SSF56801">
    <property type="entry name" value="Acetyl-CoA synthetase-like"/>
    <property type="match status" value="1"/>
</dbReference>
<gene>
    <name evidence="2" type="primary">menE</name>
    <name evidence="2" type="ORF">AUCHE_03_01030</name>
</gene>
<dbReference type="Gene3D" id="3.40.50.12780">
    <property type="entry name" value="N-terminal domain of ligase-like"/>
    <property type="match status" value="1"/>
</dbReference>
<keyword evidence="2" id="KW-0436">Ligase</keyword>
<dbReference type="InterPro" id="IPR000873">
    <property type="entry name" value="AMP-dep_synth/lig_dom"/>
</dbReference>
<evidence type="ECO:0000313" key="2">
    <source>
        <dbReference type="EMBL" id="GAB76886.1"/>
    </source>
</evidence>
<sequence length="462" mass="47119">MVGGAPRTSSLRAGPVTYGVVVSRDLVLFPVRPGERALEVAGALRAAAEGSGPAVVPFAADGPRPVLPGHDPGELPDDLVVAVGTSGSTGVPKRALLTAAALRASARATEERLDGPGDWLLALPAHHVAGLQVIFRAVCGGGRVTAMSSGSFRVPEFVDAAARVHRAAGSAPSYVSLVPTQVHRLVGCAEGVAALRPFAAVLVGGAAADPALVGRARELGVRVVTTYGSSETCGGCVYDGVPLSCAGVVLESAGSPAGVGRIVLSGPMVAAGYLGDAARSRDVFGASVGGRSFRTDDLGRWEEDPRTGRRVLAVRGRVDDVIVTGGMKVLPSVVEGALAGLVRPGWTVVVVGVPDPHWGQVVAVALAPVPPADPDRASIDFASSASKSDAITPFLEGLPPELSQLRERLRGQVPHYALPRRLAVFPSLPTIGVGKVDRAAVLQRFLSGADTMNSGDRPAVPG</sequence>
<comment type="caution">
    <text evidence="2">The sequence shown here is derived from an EMBL/GenBank/DDBJ whole genome shotgun (WGS) entry which is preliminary data.</text>
</comment>
<accession>K6UL28</accession>
<dbReference type="Gene3D" id="3.30.300.30">
    <property type="match status" value="1"/>
</dbReference>
<dbReference type="PANTHER" id="PTHR43767">
    <property type="entry name" value="LONG-CHAIN-FATTY-ACID--COA LIGASE"/>
    <property type="match status" value="1"/>
</dbReference>
<protein>
    <submittedName>
        <fullName evidence="2">O-succinylbenzoate--CoA ligase</fullName>
    </submittedName>
</protein>
<reference evidence="2 3" key="1">
    <citation type="submission" date="2012-08" db="EMBL/GenBank/DDBJ databases">
        <title>Whole genome shotgun sequence of Austwickia chelonae NBRC 105200.</title>
        <authorList>
            <person name="Yoshida I."/>
            <person name="Hosoyama A."/>
            <person name="Tsuchikane K."/>
            <person name="Katsumata H."/>
            <person name="Ando Y."/>
            <person name="Ohji S."/>
            <person name="Hamada M."/>
            <person name="Tamura T."/>
            <person name="Yamazoe A."/>
            <person name="Yamazaki S."/>
            <person name="Fujita N."/>
        </authorList>
    </citation>
    <scope>NUCLEOTIDE SEQUENCE [LARGE SCALE GENOMIC DNA]</scope>
    <source>
        <strain evidence="2 3">NBRC 105200</strain>
    </source>
</reference>
<organism evidence="2 3">
    <name type="scientific">Austwickia chelonae NBRC 105200</name>
    <dbReference type="NCBI Taxonomy" id="1184607"/>
    <lineage>
        <taxon>Bacteria</taxon>
        <taxon>Bacillati</taxon>
        <taxon>Actinomycetota</taxon>
        <taxon>Actinomycetes</taxon>
        <taxon>Micrococcales</taxon>
        <taxon>Dermatophilaceae</taxon>
        <taxon>Austwickia</taxon>
    </lineage>
</organism>
<dbReference type="GO" id="GO:0016878">
    <property type="term" value="F:acid-thiol ligase activity"/>
    <property type="evidence" value="ECO:0007669"/>
    <property type="project" value="UniProtKB-ARBA"/>
</dbReference>
<dbReference type="InterPro" id="IPR050237">
    <property type="entry name" value="ATP-dep_AMP-bd_enzyme"/>
</dbReference>
<dbReference type="EMBL" id="BAGZ01000003">
    <property type="protein sequence ID" value="GAB76886.1"/>
    <property type="molecule type" value="Genomic_DNA"/>
</dbReference>
<dbReference type="InterPro" id="IPR045851">
    <property type="entry name" value="AMP-bd_C_sf"/>
</dbReference>
<name>K6UL28_9MICO</name>